<dbReference type="Gene3D" id="3.40.50.720">
    <property type="entry name" value="NAD(P)-binding Rossmann-like Domain"/>
    <property type="match status" value="1"/>
</dbReference>
<dbReference type="EMBL" id="UGYK01000002">
    <property type="protein sequence ID" value="SUI43020.1"/>
    <property type="molecule type" value="Genomic_DNA"/>
</dbReference>
<evidence type="ECO:0000313" key="1">
    <source>
        <dbReference type="EMBL" id="SUI43020.1"/>
    </source>
</evidence>
<evidence type="ECO:0000313" key="2">
    <source>
        <dbReference type="Proteomes" id="UP000254765"/>
    </source>
</evidence>
<dbReference type="SUPFAM" id="SSF51735">
    <property type="entry name" value="NAD(P)-binding Rossmann-fold domains"/>
    <property type="match status" value="1"/>
</dbReference>
<dbReference type="AlphaFoldDB" id="A0A379YBY7"/>
<reference evidence="1 2" key="1">
    <citation type="submission" date="2018-06" db="EMBL/GenBank/DDBJ databases">
        <authorList>
            <consortium name="Pathogen Informatics"/>
            <person name="Doyle S."/>
        </authorList>
    </citation>
    <scope>NUCLEOTIDE SEQUENCE [LARGE SCALE GENOMIC DNA]</scope>
    <source>
        <strain evidence="1 2">NCTC10211</strain>
    </source>
</reference>
<protein>
    <submittedName>
        <fullName evidence="1">Short chain dehydrogenase</fullName>
    </submittedName>
</protein>
<dbReference type="Proteomes" id="UP000254765">
    <property type="component" value="Unassembled WGS sequence"/>
</dbReference>
<accession>A0A379YBY7</accession>
<gene>
    <name evidence="1" type="ORF">NCTC10211_01355</name>
</gene>
<sequence length="52" mass="5723">MAYHKTAAALSPFSKTGLTDIEDVVPFIRHLVSDGWWITGQTILINGGYTTK</sequence>
<organism evidence="1 2">
    <name type="scientific">Serratia marcescens</name>
    <dbReference type="NCBI Taxonomy" id="615"/>
    <lineage>
        <taxon>Bacteria</taxon>
        <taxon>Pseudomonadati</taxon>
        <taxon>Pseudomonadota</taxon>
        <taxon>Gammaproteobacteria</taxon>
        <taxon>Enterobacterales</taxon>
        <taxon>Yersiniaceae</taxon>
        <taxon>Serratia</taxon>
    </lineage>
</organism>
<name>A0A379YBY7_SERMA</name>
<proteinExistence type="predicted"/>
<dbReference type="InterPro" id="IPR036291">
    <property type="entry name" value="NAD(P)-bd_dom_sf"/>
</dbReference>